<dbReference type="EMBL" id="GBXM01024126">
    <property type="protein sequence ID" value="JAH84451.1"/>
    <property type="molecule type" value="Transcribed_RNA"/>
</dbReference>
<evidence type="ECO:0000313" key="1">
    <source>
        <dbReference type="EMBL" id="JAH84451.1"/>
    </source>
</evidence>
<dbReference type="AlphaFoldDB" id="A0A0E9W2B7"/>
<reference evidence="1" key="1">
    <citation type="submission" date="2014-11" db="EMBL/GenBank/DDBJ databases">
        <authorList>
            <person name="Amaro Gonzalez C."/>
        </authorList>
    </citation>
    <scope>NUCLEOTIDE SEQUENCE</scope>
</reference>
<organism evidence="1">
    <name type="scientific">Anguilla anguilla</name>
    <name type="common">European freshwater eel</name>
    <name type="synonym">Muraena anguilla</name>
    <dbReference type="NCBI Taxonomy" id="7936"/>
    <lineage>
        <taxon>Eukaryota</taxon>
        <taxon>Metazoa</taxon>
        <taxon>Chordata</taxon>
        <taxon>Craniata</taxon>
        <taxon>Vertebrata</taxon>
        <taxon>Euteleostomi</taxon>
        <taxon>Actinopterygii</taxon>
        <taxon>Neopterygii</taxon>
        <taxon>Teleostei</taxon>
        <taxon>Anguilliformes</taxon>
        <taxon>Anguillidae</taxon>
        <taxon>Anguilla</taxon>
    </lineage>
</organism>
<accession>A0A0E9W2B7</accession>
<proteinExistence type="predicted"/>
<reference evidence="1" key="2">
    <citation type="journal article" date="2015" name="Fish Shellfish Immunol.">
        <title>Early steps in the European eel (Anguilla anguilla)-Vibrio vulnificus interaction in the gills: Role of the RtxA13 toxin.</title>
        <authorList>
            <person name="Callol A."/>
            <person name="Pajuelo D."/>
            <person name="Ebbesson L."/>
            <person name="Teles M."/>
            <person name="MacKenzie S."/>
            <person name="Amaro C."/>
        </authorList>
    </citation>
    <scope>NUCLEOTIDE SEQUENCE</scope>
</reference>
<sequence>MTLEQNSQKGNNAGTWKVQIQQINENMLKNTNI</sequence>
<name>A0A0E9W2B7_ANGAN</name>
<protein>
    <submittedName>
        <fullName evidence="1">Uncharacterized protein</fullName>
    </submittedName>
</protein>